<dbReference type="AlphaFoldDB" id="A0A183J0X4"/>
<dbReference type="WBParaSite" id="SBAD_0000987001-mRNA-1">
    <property type="protein sequence ID" value="SBAD_0000987001-mRNA-1"/>
    <property type="gene ID" value="SBAD_0000987001"/>
</dbReference>
<organism evidence="3">
    <name type="scientific">Soboliphyme baturini</name>
    <dbReference type="NCBI Taxonomy" id="241478"/>
    <lineage>
        <taxon>Eukaryota</taxon>
        <taxon>Metazoa</taxon>
        <taxon>Ecdysozoa</taxon>
        <taxon>Nematoda</taxon>
        <taxon>Enoplea</taxon>
        <taxon>Dorylaimia</taxon>
        <taxon>Dioctophymatida</taxon>
        <taxon>Dioctophymatoidea</taxon>
        <taxon>Soboliphymatidae</taxon>
        <taxon>Soboliphyme</taxon>
    </lineage>
</organism>
<sequence>MSKYPPDRMGPDQKSPLCARIKAKRQAVHLRSLMLAGFIATGRPMTMLDDHVTMDMLSILILLSSLCRAGTPLTTGFESILGICWLADLERPRRPAAGFVIETVH</sequence>
<proteinExistence type="predicted"/>
<protein>
    <submittedName>
        <fullName evidence="3">Transposase</fullName>
    </submittedName>
</protein>
<gene>
    <name evidence="1" type="ORF">SBAD_LOCUS9522</name>
</gene>
<dbReference type="Proteomes" id="UP000270296">
    <property type="component" value="Unassembled WGS sequence"/>
</dbReference>
<dbReference type="EMBL" id="UZAM01012821">
    <property type="protein sequence ID" value="VDP23674.1"/>
    <property type="molecule type" value="Genomic_DNA"/>
</dbReference>
<evidence type="ECO:0000313" key="2">
    <source>
        <dbReference type="Proteomes" id="UP000270296"/>
    </source>
</evidence>
<evidence type="ECO:0000313" key="1">
    <source>
        <dbReference type="EMBL" id="VDP23674.1"/>
    </source>
</evidence>
<name>A0A183J0X4_9BILA</name>
<reference evidence="1 2" key="2">
    <citation type="submission" date="2018-11" db="EMBL/GenBank/DDBJ databases">
        <authorList>
            <consortium name="Pathogen Informatics"/>
        </authorList>
    </citation>
    <scope>NUCLEOTIDE SEQUENCE [LARGE SCALE GENOMIC DNA]</scope>
</reference>
<evidence type="ECO:0000313" key="3">
    <source>
        <dbReference type="WBParaSite" id="SBAD_0000987001-mRNA-1"/>
    </source>
</evidence>
<keyword evidence="2" id="KW-1185">Reference proteome</keyword>
<accession>A0A183J0X4</accession>
<reference evidence="3" key="1">
    <citation type="submission" date="2016-06" db="UniProtKB">
        <authorList>
            <consortium name="WormBaseParasite"/>
        </authorList>
    </citation>
    <scope>IDENTIFICATION</scope>
</reference>